<sequence length="378" mass="42088">MNPINIPLEENQYIEFKSEAVKAADLADEIVAFANSEGGEIWLGIEEHGKISGLSRSYEEDVMNICRTACIPPIIPVYQSLVIDGKTIAQVSIPKGKDKPYYTSRHKYFIRVGSTKRVASREELLRLFQASGAIHYDVLEVDRAKLSDLDMSRISDYFSRYHVNFSEESEEGKKRMMAHTDIIGENSRPTMAGILIFGLSPDRLLPQSGISFAHFAGNEITEQLIDKKNIGGPLPRQADECLAALKANILTGSTIKGMRRIEAPHYPDKVFRELLVNACVHRNYSIHGSVIRVFLFADRLEVISPGPLPNSISIEKLSVGASFSRNPTLMRFMENLGYVDKLGRGLPMVCQEAAKLGVGVGFYETTHEFRVVLPLPDG</sequence>
<keyword evidence="2" id="KW-0067">ATP-binding</keyword>
<dbReference type="Pfam" id="PF13749">
    <property type="entry name" value="HATPase_c_4"/>
    <property type="match status" value="1"/>
</dbReference>
<gene>
    <name evidence="2" type="ORF">dnl_14870</name>
</gene>
<keyword evidence="2" id="KW-0347">Helicase</keyword>
<dbReference type="InterPro" id="IPR007421">
    <property type="entry name" value="Schlafen_AlbA_2_dom"/>
</dbReference>
<dbReference type="PANTHER" id="PTHR30595:SF6">
    <property type="entry name" value="SCHLAFEN ALBA-2 DOMAIN-CONTAINING PROTEIN"/>
    <property type="match status" value="1"/>
</dbReference>
<keyword evidence="2" id="KW-0378">Hydrolase</keyword>
<dbReference type="RefSeq" id="WP_207691001.1">
    <property type="nucleotide sequence ID" value="NZ_CP061799.1"/>
</dbReference>
<dbReference type="Proteomes" id="UP000663720">
    <property type="component" value="Chromosome"/>
</dbReference>
<keyword evidence="2" id="KW-0547">Nucleotide-binding</keyword>
<protein>
    <submittedName>
        <fullName evidence="2">Schlafen and ATP-dependent DNA helicase domains-containing protein</fullName>
    </submittedName>
</protein>
<feature type="domain" description="Schlafen AlbA-2" evidence="1">
    <location>
        <begin position="10"/>
        <end position="119"/>
    </location>
</feature>
<accession>A0A975B5L2</accession>
<dbReference type="InterPro" id="IPR038475">
    <property type="entry name" value="RecG_C_sf"/>
</dbReference>
<dbReference type="AlphaFoldDB" id="A0A975B5L2"/>
<proteinExistence type="predicted"/>
<keyword evidence="3" id="KW-1185">Reference proteome</keyword>
<dbReference type="Pfam" id="PF04326">
    <property type="entry name" value="SLFN_AlbA_2"/>
    <property type="match status" value="1"/>
</dbReference>
<dbReference type="InterPro" id="IPR038461">
    <property type="entry name" value="Schlafen_AlbA_2_dom_sf"/>
</dbReference>
<name>A0A975B5L2_9BACT</name>
<organism evidence="2 3">
    <name type="scientific">Desulfonema limicola</name>
    <dbReference type="NCBI Taxonomy" id="45656"/>
    <lineage>
        <taxon>Bacteria</taxon>
        <taxon>Pseudomonadati</taxon>
        <taxon>Thermodesulfobacteriota</taxon>
        <taxon>Desulfobacteria</taxon>
        <taxon>Desulfobacterales</taxon>
        <taxon>Desulfococcaceae</taxon>
        <taxon>Desulfonema</taxon>
    </lineage>
</organism>
<dbReference type="Gene3D" id="3.30.565.60">
    <property type="match status" value="1"/>
</dbReference>
<evidence type="ECO:0000313" key="2">
    <source>
        <dbReference type="EMBL" id="QTA79231.1"/>
    </source>
</evidence>
<dbReference type="KEGG" id="dli:dnl_14870"/>
<dbReference type="EMBL" id="CP061799">
    <property type="protein sequence ID" value="QTA79231.1"/>
    <property type="molecule type" value="Genomic_DNA"/>
</dbReference>
<reference evidence="2" key="1">
    <citation type="journal article" date="2021" name="Microb. Physiol.">
        <title>Proteogenomic Insights into the Physiology of Marine, Sulfate-Reducing, Filamentous Desulfonema limicola and Desulfonema magnum.</title>
        <authorList>
            <person name="Schnaars V."/>
            <person name="Wohlbrand L."/>
            <person name="Scheve S."/>
            <person name="Hinrichs C."/>
            <person name="Reinhardt R."/>
            <person name="Rabus R."/>
        </authorList>
    </citation>
    <scope>NUCLEOTIDE SEQUENCE</scope>
    <source>
        <strain evidence="2">5ac10</strain>
    </source>
</reference>
<dbReference type="PANTHER" id="PTHR30595">
    <property type="entry name" value="GLPR-RELATED TRANSCRIPTIONAL REPRESSOR"/>
    <property type="match status" value="1"/>
</dbReference>
<evidence type="ECO:0000259" key="1">
    <source>
        <dbReference type="Pfam" id="PF04326"/>
    </source>
</evidence>
<evidence type="ECO:0000313" key="3">
    <source>
        <dbReference type="Proteomes" id="UP000663720"/>
    </source>
</evidence>
<dbReference type="Gene3D" id="3.30.950.30">
    <property type="entry name" value="Schlafen, AAA domain"/>
    <property type="match status" value="1"/>
</dbReference>
<dbReference type="GO" id="GO:0004386">
    <property type="term" value="F:helicase activity"/>
    <property type="evidence" value="ECO:0007669"/>
    <property type="project" value="UniProtKB-KW"/>
</dbReference>